<dbReference type="HOGENOM" id="CLU_725866_0_0_1"/>
<keyword evidence="2" id="KW-1185">Reference proteome</keyword>
<evidence type="ECO:0000313" key="1">
    <source>
        <dbReference type="EMBL" id="KII83901.1"/>
    </source>
</evidence>
<dbReference type="Proteomes" id="UP000053263">
    <property type="component" value="Unassembled WGS sequence"/>
</dbReference>
<dbReference type="EMBL" id="KN832573">
    <property type="protein sequence ID" value="KII83901.1"/>
    <property type="molecule type" value="Genomic_DNA"/>
</dbReference>
<protein>
    <submittedName>
        <fullName evidence="1">Uncharacterized protein</fullName>
    </submittedName>
</protein>
<gene>
    <name evidence="1" type="ORF">PLICRDRAFT_179934</name>
</gene>
<sequence length="381" mass="41358">MDGPRTGLRTQNLDGCVTVNWSTDSDATDVSVVALAPADHTLPAQQVAVRCSSARVHGPDKLRLRGYATDASNSSYAVPPATIAHQCCLHESGPKSLFARSPMLAETLPPAGARKRTSKHELGLHSQIRQPAHKGSHHAPRAVKRTAPRAPATIVGIHSRSAPYPDLKPMRIGRGLRESAYCPSRELASIFFWVGKRTFTRLATAAWRDVRTYSVSAGFQCVRAIQRPVQEDGEQVRLRTEQINELKQPFPVHPARSRKAVSSGSLALVQGLVRLEVQSPSSLYTSPSTITHQRARAVLAHTRMPPLPHTGNSLLARAYAFSNARQSRFQASADWLWAANGLTSPAPLSAAHINTSHGLQIQATPYNRGRARPYERSGGGG</sequence>
<accession>A0A0C9SKK6</accession>
<name>A0A0C9SKK6_PLICR</name>
<reference evidence="1 2" key="1">
    <citation type="submission" date="2014-06" db="EMBL/GenBank/DDBJ databases">
        <title>Evolutionary Origins and Diversification of the Mycorrhizal Mutualists.</title>
        <authorList>
            <consortium name="DOE Joint Genome Institute"/>
            <consortium name="Mycorrhizal Genomics Consortium"/>
            <person name="Kohler A."/>
            <person name="Kuo A."/>
            <person name="Nagy L.G."/>
            <person name="Floudas D."/>
            <person name="Copeland A."/>
            <person name="Barry K.W."/>
            <person name="Cichocki N."/>
            <person name="Veneault-Fourrey C."/>
            <person name="LaButti K."/>
            <person name="Lindquist E.A."/>
            <person name="Lipzen A."/>
            <person name="Lundell T."/>
            <person name="Morin E."/>
            <person name="Murat C."/>
            <person name="Riley R."/>
            <person name="Ohm R."/>
            <person name="Sun H."/>
            <person name="Tunlid A."/>
            <person name="Henrissat B."/>
            <person name="Grigoriev I.V."/>
            <person name="Hibbett D.S."/>
            <person name="Martin F."/>
        </authorList>
    </citation>
    <scope>NUCLEOTIDE SEQUENCE [LARGE SCALE GENOMIC DNA]</scope>
    <source>
        <strain evidence="1 2">FD-325 SS-3</strain>
    </source>
</reference>
<dbReference type="AlphaFoldDB" id="A0A0C9SKK6"/>
<organism evidence="1 2">
    <name type="scientific">Plicaturopsis crispa FD-325 SS-3</name>
    <dbReference type="NCBI Taxonomy" id="944288"/>
    <lineage>
        <taxon>Eukaryota</taxon>
        <taxon>Fungi</taxon>
        <taxon>Dikarya</taxon>
        <taxon>Basidiomycota</taxon>
        <taxon>Agaricomycotina</taxon>
        <taxon>Agaricomycetes</taxon>
        <taxon>Agaricomycetidae</taxon>
        <taxon>Amylocorticiales</taxon>
        <taxon>Amylocorticiaceae</taxon>
        <taxon>Plicatura</taxon>
        <taxon>Plicaturopsis crispa</taxon>
    </lineage>
</organism>
<proteinExistence type="predicted"/>
<evidence type="ECO:0000313" key="2">
    <source>
        <dbReference type="Proteomes" id="UP000053263"/>
    </source>
</evidence>